<dbReference type="RefSeq" id="WP_002178060.1">
    <property type="nucleotide sequence ID" value="NZ_AKWD02000030.1"/>
</dbReference>
<evidence type="ECO:0000313" key="1">
    <source>
        <dbReference type="EMBL" id="EMO54047.1"/>
    </source>
</evidence>
<comment type="caution">
    <text evidence="1">The sequence shown here is derived from an EMBL/GenBank/DDBJ whole genome shotgun (WGS) entry which is preliminary data.</text>
</comment>
<evidence type="ECO:0000313" key="2">
    <source>
        <dbReference type="Proteomes" id="UP000012112"/>
    </source>
</evidence>
<proteinExistence type="predicted"/>
<protein>
    <submittedName>
        <fullName evidence="1">Uncharacterized protein</fullName>
    </submittedName>
</protein>
<gene>
    <name evidence="1" type="ORF">LEP1GSC172_4038</name>
</gene>
<reference evidence="1 2" key="1">
    <citation type="submission" date="2013-01" db="EMBL/GenBank/DDBJ databases">
        <authorList>
            <person name="Harkins D.M."/>
            <person name="Durkin A.S."/>
            <person name="Brinkac L.M."/>
            <person name="Haft D.H."/>
            <person name="Selengut J.D."/>
            <person name="Sanka R."/>
            <person name="DePew J."/>
            <person name="Purushe J."/>
            <person name="Matthias M.A."/>
            <person name="Vinetz J.M."/>
            <person name="Sutton G.G."/>
            <person name="Nierman W.C."/>
            <person name="Fouts D.E."/>
        </authorList>
    </citation>
    <scope>NUCLEOTIDE SEQUENCE [LARGE SCALE GENOMIC DNA]</scope>
    <source>
        <strain evidence="1 2">HAI1536</strain>
    </source>
</reference>
<accession>M6V9G6</accession>
<dbReference type="OrthoDB" id="979061at2"/>
<dbReference type="EMBL" id="AKWD02000030">
    <property type="protein sequence ID" value="EMO54047.1"/>
    <property type="molecule type" value="Genomic_DNA"/>
</dbReference>
<dbReference type="AlphaFoldDB" id="M6V9G6"/>
<dbReference type="Proteomes" id="UP000012112">
    <property type="component" value="Unassembled WGS sequence"/>
</dbReference>
<sequence>MNEDLIKEVYAKFGLTYYFSEVIHKGLCNIYTLQGFQELSDITQPRIEERLHYAFSLTLGGVIEEIKSYISEELAKKLEILKVRRNFLAHYFWFEKVNLLYSEQGIIELISFLENEINDYLILNDEIELIENAQLTKFQIPKELINNCLNEIIDGKTWEPIIPQRKLKKTEILISVWEINVSNGETIIFEFDDNSLWQLSDIGLGWTNHKKIETTWKKREDLSKYLPAKINPRPQTSIPWCYTLELRDHYELWVQKSDKDKKYRWGIRCNRQDKI</sequence>
<organism evidence="1 2">
    <name type="scientific">Leptospira noguchii</name>
    <dbReference type="NCBI Taxonomy" id="28182"/>
    <lineage>
        <taxon>Bacteria</taxon>
        <taxon>Pseudomonadati</taxon>
        <taxon>Spirochaetota</taxon>
        <taxon>Spirochaetia</taxon>
        <taxon>Leptospirales</taxon>
        <taxon>Leptospiraceae</taxon>
        <taxon>Leptospira</taxon>
    </lineage>
</organism>
<name>M6V9G6_9LEPT</name>